<reference evidence="13" key="1">
    <citation type="submission" date="2022-06" db="EMBL/GenBank/DDBJ databases">
        <title>Aeoliella straminimaris, a novel planctomycete from sediments.</title>
        <authorList>
            <person name="Vitorino I.R."/>
            <person name="Lage O.M."/>
        </authorList>
    </citation>
    <scope>NUCLEOTIDE SEQUENCE</scope>
    <source>
        <strain evidence="13">ICT_H6.2</strain>
    </source>
</reference>
<evidence type="ECO:0000256" key="2">
    <source>
        <dbReference type="ARBA" id="ARBA00006810"/>
    </source>
</evidence>
<dbReference type="AlphaFoldDB" id="A0A9X2JJN8"/>
<dbReference type="InterPro" id="IPR035908">
    <property type="entry name" value="F0_ATP_A_sf"/>
</dbReference>
<dbReference type="PRINTS" id="PR00123">
    <property type="entry name" value="ATPASEA"/>
</dbReference>
<evidence type="ECO:0000256" key="3">
    <source>
        <dbReference type="ARBA" id="ARBA00022448"/>
    </source>
</evidence>
<evidence type="ECO:0000256" key="10">
    <source>
        <dbReference type="ARBA" id="ARBA00023310"/>
    </source>
</evidence>
<evidence type="ECO:0000256" key="7">
    <source>
        <dbReference type="ARBA" id="ARBA00022989"/>
    </source>
</evidence>
<evidence type="ECO:0000256" key="11">
    <source>
        <dbReference type="HAMAP-Rule" id="MF_01393"/>
    </source>
</evidence>
<dbReference type="Pfam" id="PF00119">
    <property type="entry name" value="ATP-synt_A"/>
    <property type="match status" value="1"/>
</dbReference>
<keyword evidence="7 11" id="KW-1133">Transmembrane helix</keyword>
<dbReference type="NCBIfam" id="TIGR01131">
    <property type="entry name" value="ATP_synt_6_or_A"/>
    <property type="match status" value="1"/>
</dbReference>
<evidence type="ECO:0000256" key="1">
    <source>
        <dbReference type="ARBA" id="ARBA00004141"/>
    </source>
</evidence>
<keyword evidence="8 11" id="KW-0406">Ion transport</keyword>
<evidence type="ECO:0000256" key="4">
    <source>
        <dbReference type="ARBA" id="ARBA00022547"/>
    </source>
</evidence>
<dbReference type="CDD" id="cd00310">
    <property type="entry name" value="ATP-synt_Fo_a_6"/>
    <property type="match status" value="1"/>
</dbReference>
<keyword evidence="10 11" id="KW-0066">ATP synthesis</keyword>
<dbReference type="GO" id="GO:0045259">
    <property type="term" value="C:proton-transporting ATP synthase complex"/>
    <property type="evidence" value="ECO:0007669"/>
    <property type="project" value="UniProtKB-KW"/>
</dbReference>
<evidence type="ECO:0000313" key="14">
    <source>
        <dbReference type="Proteomes" id="UP001155241"/>
    </source>
</evidence>
<dbReference type="HAMAP" id="MF_01393">
    <property type="entry name" value="ATP_synth_a_bact"/>
    <property type="match status" value="1"/>
</dbReference>
<dbReference type="RefSeq" id="WP_252856259.1">
    <property type="nucleotide sequence ID" value="NZ_JAMXLR010000095.1"/>
</dbReference>
<evidence type="ECO:0000256" key="6">
    <source>
        <dbReference type="ARBA" id="ARBA00022781"/>
    </source>
</evidence>
<gene>
    <name evidence="11 13" type="primary">atpB</name>
    <name evidence="13" type="ORF">NG895_29985</name>
</gene>
<feature type="transmembrane region" description="Helical" evidence="11">
    <location>
        <begin position="201"/>
        <end position="220"/>
    </location>
</feature>
<feature type="transmembrane region" description="Helical" evidence="11">
    <location>
        <begin position="131"/>
        <end position="154"/>
    </location>
</feature>
<proteinExistence type="inferred from homology"/>
<dbReference type="InterPro" id="IPR000568">
    <property type="entry name" value="ATP_synth_F0_asu"/>
</dbReference>
<comment type="caution">
    <text evidence="13">The sequence shown here is derived from an EMBL/GenBank/DDBJ whole genome shotgun (WGS) entry which is preliminary data.</text>
</comment>
<evidence type="ECO:0000256" key="9">
    <source>
        <dbReference type="ARBA" id="ARBA00023136"/>
    </source>
</evidence>
<keyword evidence="3 11" id="KW-0813">Transport</keyword>
<comment type="similarity">
    <text evidence="2 11 12">Belongs to the ATPase A chain family.</text>
</comment>
<dbReference type="InterPro" id="IPR045083">
    <property type="entry name" value="ATP_synth_F0_asu_bact/mt"/>
</dbReference>
<dbReference type="PANTHER" id="PTHR11410:SF0">
    <property type="entry name" value="ATP SYNTHASE SUBUNIT A"/>
    <property type="match status" value="1"/>
</dbReference>
<keyword evidence="4 11" id="KW-0138">CF(0)</keyword>
<sequence>MAHDNPLSSEALFEHVQDQPYWHVPRDIAPPDGHVPIPQWFKQDTPLWEMKSGNAMLDSMFKPLEFEFTKFMVIELVVAVLIAVFFIALATKIRFGGIPRGRFWNFLEVMLVFLRDQVARPCIGERDSDRFLPFLFTLFFFILGCNLMGMIPWVGSPTGALAVTGALALVTFCVTVGSGMKELGVAGFLKAQVPHMDLPGPLAVILLPAIWLIEVFGLIIKHAVLAIRLLANMFAGHVVLAVIVAFISATAGTIAFWGVMPASILGSVALSLLELFVAFLQAYVFVFLASLFIGAAVHPH</sequence>
<comment type="subcellular location">
    <subcellularLocation>
        <location evidence="11 12">Cell membrane</location>
        <topology evidence="11 12">Multi-pass membrane protein</topology>
    </subcellularLocation>
    <subcellularLocation>
        <location evidence="1">Membrane</location>
        <topology evidence="1">Multi-pass membrane protein</topology>
    </subcellularLocation>
</comment>
<feature type="transmembrane region" description="Helical" evidence="11">
    <location>
        <begin position="71"/>
        <end position="90"/>
    </location>
</feature>
<dbReference type="Proteomes" id="UP001155241">
    <property type="component" value="Unassembled WGS sequence"/>
</dbReference>
<accession>A0A9X2JJN8</accession>
<feature type="transmembrane region" description="Helical" evidence="11">
    <location>
        <begin position="279"/>
        <end position="297"/>
    </location>
</feature>
<dbReference type="SUPFAM" id="SSF81336">
    <property type="entry name" value="F1F0 ATP synthase subunit A"/>
    <property type="match status" value="1"/>
</dbReference>
<comment type="function">
    <text evidence="11 12">Key component of the proton channel; it plays a direct role in the translocation of protons across the membrane.</text>
</comment>
<dbReference type="GO" id="GO:0046933">
    <property type="term" value="F:proton-transporting ATP synthase activity, rotational mechanism"/>
    <property type="evidence" value="ECO:0007669"/>
    <property type="project" value="UniProtKB-UniRule"/>
</dbReference>
<evidence type="ECO:0000256" key="5">
    <source>
        <dbReference type="ARBA" id="ARBA00022692"/>
    </source>
</evidence>
<keyword evidence="5 11" id="KW-0812">Transmembrane</keyword>
<organism evidence="13 14">
    <name type="scientific">Aeoliella straminimaris</name>
    <dbReference type="NCBI Taxonomy" id="2954799"/>
    <lineage>
        <taxon>Bacteria</taxon>
        <taxon>Pseudomonadati</taxon>
        <taxon>Planctomycetota</taxon>
        <taxon>Planctomycetia</taxon>
        <taxon>Pirellulales</taxon>
        <taxon>Lacipirellulaceae</taxon>
        <taxon>Aeoliella</taxon>
    </lineage>
</organism>
<keyword evidence="6 11" id="KW-0375">Hydrogen ion transport</keyword>
<keyword evidence="14" id="KW-1185">Reference proteome</keyword>
<evidence type="ECO:0000256" key="12">
    <source>
        <dbReference type="RuleBase" id="RU000483"/>
    </source>
</evidence>
<evidence type="ECO:0000313" key="13">
    <source>
        <dbReference type="EMBL" id="MCO6048146.1"/>
    </source>
</evidence>
<name>A0A9X2JJN8_9BACT</name>
<dbReference type="PANTHER" id="PTHR11410">
    <property type="entry name" value="ATP SYNTHASE SUBUNIT A"/>
    <property type="match status" value="1"/>
</dbReference>
<dbReference type="Gene3D" id="1.20.120.220">
    <property type="entry name" value="ATP synthase, F0 complex, subunit A"/>
    <property type="match status" value="1"/>
</dbReference>
<evidence type="ECO:0000256" key="8">
    <source>
        <dbReference type="ARBA" id="ARBA00023065"/>
    </source>
</evidence>
<dbReference type="GO" id="GO:0005886">
    <property type="term" value="C:plasma membrane"/>
    <property type="evidence" value="ECO:0007669"/>
    <property type="project" value="UniProtKB-SubCell"/>
</dbReference>
<protein>
    <recommendedName>
        <fullName evidence="11 12">ATP synthase subunit a</fullName>
    </recommendedName>
    <alternativeName>
        <fullName evidence="11">ATP synthase F0 sector subunit a</fullName>
    </alternativeName>
    <alternativeName>
        <fullName evidence="11">F-ATPase subunit 6</fullName>
    </alternativeName>
</protein>
<dbReference type="EMBL" id="JAMXLR010000095">
    <property type="protein sequence ID" value="MCO6048146.1"/>
    <property type="molecule type" value="Genomic_DNA"/>
</dbReference>
<keyword evidence="9 11" id="KW-0472">Membrane</keyword>
<keyword evidence="11" id="KW-1003">Cell membrane</keyword>